<evidence type="ECO:0000313" key="3">
    <source>
        <dbReference type="EMBL" id="GGD56521.1"/>
    </source>
</evidence>
<dbReference type="PRINTS" id="PR00081">
    <property type="entry name" value="GDHRDH"/>
</dbReference>
<reference evidence="3" key="1">
    <citation type="journal article" date="2014" name="Int. J. Syst. Evol. Microbiol.">
        <title>Complete genome sequence of Corynebacterium casei LMG S-19264T (=DSM 44701T), isolated from a smear-ripened cheese.</title>
        <authorList>
            <consortium name="US DOE Joint Genome Institute (JGI-PGF)"/>
            <person name="Walter F."/>
            <person name="Albersmeier A."/>
            <person name="Kalinowski J."/>
            <person name="Ruckert C."/>
        </authorList>
    </citation>
    <scope>NUCLEOTIDE SEQUENCE</scope>
    <source>
        <strain evidence="3">CGMCC 1.15958</strain>
    </source>
</reference>
<dbReference type="Proteomes" id="UP000609064">
    <property type="component" value="Unassembled WGS sequence"/>
</dbReference>
<gene>
    <name evidence="3" type="ORF">GCM10011514_20730</name>
</gene>
<reference evidence="3" key="2">
    <citation type="submission" date="2020-09" db="EMBL/GenBank/DDBJ databases">
        <authorList>
            <person name="Sun Q."/>
            <person name="Zhou Y."/>
        </authorList>
    </citation>
    <scope>NUCLEOTIDE SEQUENCE</scope>
    <source>
        <strain evidence="3">CGMCC 1.15958</strain>
    </source>
</reference>
<keyword evidence="2" id="KW-0560">Oxidoreductase</keyword>
<organism evidence="3 4">
    <name type="scientific">Emticicia aquatilis</name>
    <dbReference type="NCBI Taxonomy" id="1537369"/>
    <lineage>
        <taxon>Bacteria</taxon>
        <taxon>Pseudomonadati</taxon>
        <taxon>Bacteroidota</taxon>
        <taxon>Cytophagia</taxon>
        <taxon>Cytophagales</taxon>
        <taxon>Leadbetterellaceae</taxon>
        <taxon>Emticicia</taxon>
    </lineage>
</organism>
<dbReference type="PANTHER" id="PTHR44196:SF3">
    <property type="entry name" value="SHORT CHAIN DEHYDROGENASE FAMILY PROTEIN"/>
    <property type="match status" value="1"/>
</dbReference>
<dbReference type="AlphaFoldDB" id="A0A916YQH1"/>
<dbReference type="InterPro" id="IPR002347">
    <property type="entry name" value="SDR_fam"/>
</dbReference>
<dbReference type="SUPFAM" id="SSF51735">
    <property type="entry name" value="NAD(P)-binding Rossmann-fold domains"/>
    <property type="match status" value="1"/>
</dbReference>
<dbReference type="Gene3D" id="3.40.50.720">
    <property type="entry name" value="NAD(P)-binding Rossmann-like Domain"/>
    <property type="match status" value="1"/>
</dbReference>
<dbReference type="RefSeq" id="WP_188766009.1">
    <property type="nucleotide sequence ID" value="NZ_BMKK01000004.1"/>
</dbReference>
<evidence type="ECO:0000313" key="4">
    <source>
        <dbReference type="Proteomes" id="UP000609064"/>
    </source>
</evidence>
<evidence type="ECO:0000256" key="2">
    <source>
        <dbReference type="ARBA" id="ARBA00023002"/>
    </source>
</evidence>
<name>A0A916YQH1_9BACT</name>
<dbReference type="InterPro" id="IPR036291">
    <property type="entry name" value="NAD(P)-bd_dom_sf"/>
</dbReference>
<dbReference type="GO" id="GO:0016020">
    <property type="term" value="C:membrane"/>
    <property type="evidence" value="ECO:0007669"/>
    <property type="project" value="TreeGrafter"/>
</dbReference>
<sequence length="238" mass="26288">MKIVLIGATTGIGRSVAELYAAQGHEMVITGRRIALLEEIQKAFPTTKISVLEMDVAKTDEARAKMDEAEKILNGIDLVIINAGVGFQKATYEQEMNTVDINARGFTALAQWSYKYFVQKGGGHLVGVSSLASLTGSAYSPEYHATKAFMANYMSGLRMRSAKYNPKVYVTDIRPGYVDTPMTKQNKGMFWVATSEKAARQIIEAIAAKKKVAYITKRYQIIAFLLKILPESILAKVF</sequence>
<dbReference type="Pfam" id="PF00106">
    <property type="entry name" value="adh_short"/>
    <property type="match status" value="1"/>
</dbReference>
<dbReference type="EMBL" id="BMKK01000004">
    <property type="protein sequence ID" value="GGD56521.1"/>
    <property type="molecule type" value="Genomic_DNA"/>
</dbReference>
<comment type="similarity">
    <text evidence="1">Belongs to the short-chain dehydrogenases/reductases (SDR) family.</text>
</comment>
<dbReference type="PANTHER" id="PTHR44196">
    <property type="entry name" value="DEHYDROGENASE/REDUCTASE SDR FAMILY MEMBER 7B"/>
    <property type="match status" value="1"/>
</dbReference>
<keyword evidence="4" id="KW-1185">Reference proteome</keyword>
<dbReference type="GO" id="GO:0016491">
    <property type="term" value="F:oxidoreductase activity"/>
    <property type="evidence" value="ECO:0007669"/>
    <property type="project" value="UniProtKB-KW"/>
</dbReference>
<protein>
    <submittedName>
        <fullName evidence="3">Oxidoreductase</fullName>
    </submittedName>
</protein>
<evidence type="ECO:0000256" key="1">
    <source>
        <dbReference type="ARBA" id="ARBA00006484"/>
    </source>
</evidence>
<comment type="caution">
    <text evidence="3">The sequence shown here is derived from an EMBL/GenBank/DDBJ whole genome shotgun (WGS) entry which is preliminary data.</text>
</comment>
<proteinExistence type="inferred from homology"/>
<accession>A0A916YQH1</accession>